<gene>
    <name evidence="3" type="ORF">Q2100_24995</name>
</gene>
<accession>A0ABT8UMI2</accession>
<keyword evidence="2" id="KW-0812">Transmembrane</keyword>
<feature type="transmembrane region" description="Helical" evidence="2">
    <location>
        <begin position="30"/>
        <end position="52"/>
    </location>
</feature>
<keyword evidence="2" id="KW-0472">Membrane</keyword>
<proteinExistence type="predicted"/>
<comment type="caution">
    <text evidence="3">The sequence shown here is derived from an EMBL/GenBank/DDBJ whole genome shotgun (WGS) entry which is preliminary data.</text>
</comment>
<feature type="compositionally biased region" description="Pro residues" evidence="1">
    <location>
        <begin position="76"/>
        <end position="104"/>
    </location>
</feature>
<evidence type="ECO:0000313" key="4">
    <source>
        <dbReference type="Proteomes" id="UP001168823"/>
    </source>
</evidence>
<evidence type="ECO:0000256" key="1">
    <source>
        <dbReference type="SAM" id="MobiDB-lite"/>
    </source>
</evidence>
<dbReference type="EMBL" id="JAUMSQ010000271">
    <property type="protein sequence ID" value="MDO3639021.1"/>
    <property type="molecule type" value="Genomic_DNA"/>
</dbReference>
<keyword evidence="4" id="KW-1185">Reference proteome</keyword>
<dbReference type="Proteomes" id="UP001168823">
    <property type="component" value="Unassembled WGS sequence"/>
</dbReference>
<protein>
    <submittedName>
        <fullName evidence="3">Two-component sensor histidine kinase</fullName>
    </submittedName>
</protein>
<keyword evidence="3" id="KW-0418">Kinase</keyword>
<reference evidence="3" key="1">
    <citation type="submission" date="2023-07" db="EMBL/GenBank/DDBJ databases">
        <title>Mycolicibacterium sp. nov., a novel bacterial species.</title>
        <authorList>
            <person name="Cao Y."/>
        </authorList>
    </citation>
    <scope>NUCLEOTIDE SEQUENCE</scope>
    <source>
        <strain evidence="3">KC 300</strain>
    </source>
</reference>
<keyword evidence="3" id="KW-0808">Transferase</keyword>
<feature type="region of interest" description="Disordered" evidence="1">
    <location>
        <begin position="73"/>
        <end position="104"/>
    </location>
</feature>
<sequence>MSSSPLADPGVVGRTRMWSPRTWSLRVRLLVTQVVLLALVCAVVGLGTVFMLQRFLSNQLDAQVVEAGRRSVGLFGPPPPGFPPPPGMRPPPDMRPPPGFPPPP</sequence>
<evidence type="ECO:0000256" key="2">
    <source>
        <dbReference type="SAM" id="Phobius"/>
    </source>
</evidence>
<dbReference type="GO" id="GO:0016301">
    <property type="term" value="F:kinase activity"/>
    <property type="evidence" value="ECO:0007669"/>
    <property type="project" value="UniProtKB-KW"/>
</dbReference>
<name>A0ABT8UMI2_9MYCO</name>
<organism evidence="3 4">
    <name type="scientific">Mycolicibacterium arseniciresistens</name>
    <dbReference type="NCBI Taxonomy" id="3062257"/>
    <lineage>
        <taxon>Bacteria</taxon>
        <taxon>Bacillati</taxon>
        <taxon>Actinomycetota</taxon>
        <taxon>Actinomycetes</taxon>
        <taxon>Mycobacteriales</taxon>
        <taxon>Mycobacteriaceae</taxon>
        <taxon>Mycolicibacterium</taxon>
    </lineage>
</organism>
<feature type="non-terminal residue" evidence="3">
    <location>
        <position position="104"/>
    </location>
</feature>
<keyword evidence="2" id="KW-1133">Transmembrane helix</keyword>
<evidence type="ECO:0000313" key="3">
    <source>
        <dbReference type="EMBL" id="MDO3639021.1"/>
    </source>
</evidence>